<proteinExistence type="predicted"/>
<protein>
    <submittedName>
        <fullName evidence="1">Uncharacterized protein</fullName>
    </submittedName>
</protein>
<keyword evidence="2" id="KW-1185">Reference proteome</keyword>
<name>A0A7W2I3P4_9CORY</name>
<dbReference type="Proteomes" id="UP000523682">
    <property type="component" value="Unassembled WGS sequence"/>
</dbReference>
<reference evidence="1 2" key="1">
    <citation type="submission" date="2020-07" db="EMBL/GenBank/DDBJ databases">
        <title>Draft genome and description of Corynebacterium haemomassiliense strain Marseile-Q3615 sp. nov.</title>
        <authorList>
            <person name="Boxberger M."/>
            <person name="La Scola B."/>
        </authorList>
    </citation>
    <scope>NUCLEOTIDE SEQUENCE [LARGE SCALE GENOMIC DNA]</scope>
    <source>
        <strain evidence="1 2">Marseille-Q3615</strain>
    </source>
</reference>
<gene>
    <name evidence="1" type="ORF">H0193_05505</name>
</gene>
<dbReference type="AlphaFoldDB" id="A0A7W2I3P4"/>
<sequence length="65" mass="7547">MKRLRQFDVVIDCDPSSPPIVGLTSLPGFTHLPRTVEDKNFVMKIKPETRITPLGDKIWRMVLRR</sequence>
<comment type="caution">
    <text evidence="1">The sequence shown here is derived from an EMBL/GenBank/DDBJ whole genome shotgun (WGS) entry which is preliminary data.</text>
</comment>
<dbReference type="RefSeq" id="WP_181888924.1">
    <property type="nucleotide sequence ID" value="NZ_CP170998.1"/>
</dbReference>
<evidence type="ECO:0000313" key="1">
    <source>
        <dbReference type="EMBL" id="MBA5244278.1"/>
    </source>
</evidence>
<organism evidence="1 2">
    <name type="scientific">Corynebacterium haemomassiliense</name>
    <dbReference type="NCBI Taxonomy" id="2754726"/>
    <lineage>
        <taxon>Bacteria</taxon>
        <taxon>Bacillati</taxon>
        <taxon>Actinomycetota</taxon>
        <taxon>Actinomycetes</taxon>
        <taxon>Mycobacteriales</taxon>
        <taxon>Corynebacteriaceae</taxon>
        <taxon>Corynebacterium</taxon>
    </lineage>
</organism>
<dbReference type="EMBL" id="JACDTZ010000001">
    <property type="protein sequence ID" value="MBA5244278.1"/>
    <property type="molecule type" value="Genomic_DNA"/>
</dbReference>
<evidence type="ECO:0000313" key="2">
    <source>
        <dbReference type="Proteomes" id="UP000523682"/>
    </source>
</evidence>
<accession>A0A7W2I3P4</accession>